<comment type="caution">
    <text evidence="2">The sequence shown here is derived from an EMBL/GenBank/DDBJ whole genome shotgun (WGS) entry which is preliminary data.</text>
</comment>
<keyword evidence="1" id="KW-0812">Transmembrane</keyword>
<sequence>KVDGLKILNLRELSRHEAFAVSVCPLVLSVSVLHVIIFLIIPNRSNFIYYNVPENLKNSVTMIGCAILEFYLLTFMLSMGLLLLGVHLFTFHKVLIQLEMGMKRMNHCIIPTRLPIRLKETLHDEWERCRKNQLHLRNFNESNNKLQCFHVLFYFESCILMSYFGIRLILVDAVFGTPFLVLGIIAAAVHVLVYEPAFGVSYKMEEFKSKMTELACYCQNKMELALTKKRVNSVQCVGIKVGKITVIHRLFPLVFGHFVVQNVLALLITY</sequence>
<name>A0A8J2JXJ8_9HEXA</name>
<evidence type="ECO:0000313" key="3">
    <source>
        <dbReference type="Proteomes" id="UP000708208"/>
    </source>
</evidence>
<keyword evidence="3" id="KW-1185">Reference proteome</keyword>
<feature type="transmembrane region" description="Helical" evidence="1">
    <location>
        <begin position="176"/>
        <end position="194"/>
    </location>
</feature>
<protein>
    <submittedName>
        <fullName evidence="2">Uncharacterized protein</fullName>
    </submittedName>
</protein>
<evidence type="ECO:0000313" key="2">
    <source>
        <dbReference type="EMBL" id="CAG7726442.1"/>
    </source>
</evidence>
<organism evidence="2 3">
    <name type="scientific">Allacma fusca</name>
    <dbReference type="NCBI Taxonomy" id="39272"/>
    <lineage>
        <taxon>Eukaryota</taxon>
        <taxon>Metazoa</taxon>
        <taxon>Ecdysozoa</taxon>
        <taxon>Arthropoda</taxon>
        <taxon>Hexapoda</taxon>
        <taxon>Collembola</taxon>
        <taxon>Symphypleona</taxon>
        <taxon>Sminthuridae</taxon>
        <taxon>Allacma</taxon>
    </lineage>
</organism>
<feature type="non-terminal residue" evidence="2">
    <location>
        <position position="270"/>
    </location>
</feature>
<feature type="transmembrane region" description="Helical" evidence="1">
    <location>
        <begin position="250"/>
        <end position="268"/>
    </location>
</feature>
<dbReference type="Proteomes" id="UP000708208">
    <property type="component" value="Unassembled WGS sequence"/>
</dbReference>
<gene>
    <name evidence="2" type="ORF">AFUS01_LOCUS15355</name>
</gene>
<keyword evidence="1" id="KW-1133">Transmembrane helix</keyword>
<feature type="transmembrane region" description="Helical" evidence="1">
    <location>
        <begin position="151"/>
        <end position="170"/>
    </location>
</feature>
<dbReference type="EMBL" id="CAJVCH010135596">
    <property type="protein sequence ID" value="CAG7726442.1"/>
    <property type="molecule type" value="Genomic_DNA"/>
</dbReference>
<dbReference type="AlphaFoldDB" id="A0A8J2JXJ8"/>
<keyword evidence="1" id="KW-0472">Membrane</keyword>
<feature type="transmembrane region" description="Helical" evidence="1">
    <location>
        <begin position="18"/>
        <end position="41"/>
    </location>
</feature>
<proteinExistence type="predicted"/>
<reference evidence="2" key="1">
    <citation type="submission" date="2021-06" db="EMBL/GenBank/DDBJ databases">
        <authorList>
            <person name="Hodson N. C."/>
            <person name="Mongue J. A."/>
            <person name="Jaron S. K."/>
        </authorList>
    </citation>
    <scope>NUCLEOTIDE SEQUENCE</scope>
</reference>
<evidence type="ECO:0000256" key="1">
    <source>
        <dbReference type="SAM" id="Phobius"/>
    </source>
</evidence>
<feature type="transmembrane region" description="Helical" evidence="1">
    <location>
        <begin position="61"/>
        <end position="90"/>
    </location>
</feature>
<accession>A0A8J2JXJ8</accession>